<dbReference type="EMBL" id="HG994585">
    <property type="protein sequence ID" value="CAF2972953.1"/>
    <property type="molecule type" value="Genomic_DNA"/>
</dbReference>
<proteinExistence type="predicted"/>
<accession>A0A7R8CZ14</accession>
<keyword evidence="7" id="KW-1185">Reference proteome</keyword>
<dbReference type="SMART" id="SM00980">
    <property type="entry name" value="THAP"/>
    <property type="match status" value="1"/>
</dbReference>
<evidence type="ECO:0000256" key="2">
    <source>
        <dbReference type="ARBA" id="ARBA00022771"/>
    </source>
</evidence>
<feature type="region of interest" description="Disordered" evidence="5">
    <location>
        <begin position="877"/>
        <end position="900"/>
    </location>
</feature>
<evidence type="ECO:0000256" key="3">
    <source>
        <dbReference type="ARBA" id="ARBA00022833"/>
    </source>
</evidence>
<feature type="compositionally biased region" description="Basic and acidic residues" evidence="5">
    <location>
        <begin position="885"/>
        <end position="900"/>
    </location>
</feature>
<evidence type="ECO:0000256" key="1">
    <source>
        <dbReference type="ARBA" id="ARBA00022723"/>
    </source>
</evidence>
<dbReference type="SUPFAM" id="SSF57716">
    <property type="entry name" value="Glucocorticoid receptor-like (DNA-binding domain)"/>
    <property type="match status" value="1"/>
</dbReference>
<keyword evidence="4" id="KW-0238">DNA-binding</keyword>
<evidence type="ECO:0000256" key="5">
    <source>
        <dbReference type="SAM" id="MobiDB-lite"/>
    </source>
</evidence>
<dbReference type="PANTHER" id="PTHR46927">
    <property type="entry name" value="AGAP005574-PA"/>
    <property type="match status" value="1"/>
</dbReference>
<dbReference type="SMART" id="SM00692">
    <property type="entry name" value="DM3"/>
    <property type="match status" value="1"/>
</dbReference>
<gene>
    <name evidence="6" type="ORF">LSAA_12290</name>
</gene>
<evidence type="ECO:0000313" key="6">
    <source>
        <dbReference type="EMBL" id="CAF2972953.1"/>
    </source>
</evidence>
<keyword evidence="3" id="KW-0862">Zinc</keyword>
<dbReference type="GO" id="GO:0008270">
    <property type="term" value="F:zinc ion binding"/>
    <property type="evidence" value="ECO:0007669"/>
    <property type="project" value="UniProtKB-KW"/>
</dbReference>
<dbReference type="InterPro" id="IPR052224">
    <property type="entry name" value="THAP_domain_protein"/>
</dbReference>
<evidence type="ECO:0000256" key="4">
    <source>
        <dbReference type="ARBA" id="ARBA00023125"/>
    </source>
</evidence>
<protein>
    <submittedName>
        <fullName evidence="6">(salmon louse) hypothetical protein</fullName>
    </submittedName>
</protein>
<dbReference type="GO" id="GO:0003677">
    <property type="term" value="F:DNA binding"/>
    <property type="evidence" value="ECO:0007669"/>
    <property type="project" value="UniProtKB-UniRule"/>
</dbReference>
<keyword evidence="1" id="KW-0479">Metal-binding</keyword>
<dbReference type="OrthoDB" id="6381099at2759"/>
<dbReference type="InterPro" id="IPR038441">
    <property type="entry name" value="THAP_Znf_sf"/>
</dbReference>
<dbReference type="Gene3D" id="6.20.210.20">
    <property type="entry name" value="THAP domain"/>
    <property type="match status" value="1"/>
</dbReference>
<organism evidence="6 7">
    <name type="scientific">Lepeophtheirus salmonis</name>
    <name type="common">Salmon louse</name>
    <name type="synonym">Caligus salmonis</name>
    <dbReference type="NCBI Taxonomy" id="72036"/>
    <lineage>
        <taxon>Eukaryota</taxon>
        <taxon>Metazoa</taxon>
        <taxon>Ecdysozoa</taxon>
        <taxon>Arthropoda</taxon>
        <taxon>Crustacea</taxon>
        <taxon>Multicrustacea</taxon>
        <taxon>Hexanauplia</taxon>
        <taxon>Copepoda</taxon>
        <taxon>Siphonostomatoida</taxon>
        <taxon>Caligidae</taxon>
        <taxon>Lepeophtheirus</taxon>
    </lineage>
</organism>
<name>A0A7R8CZ14_LEPSM</name>
<dbReference type="PANTHER" id="PTHR46927:SF3">
    <property type="entry name" value="THAP-TYPE DOMAIN-CONTAINING PROTEIN"/>
    <property type="match status" value="1"/>
</dbReference>
<reference evidence="6" key="1">
    <citation type="submission" date="2021-02" db="EMBL/GenBank/DDBJ databases">
        <authorList>
            <person name="Bekaert M."/>
        </authorList>
    </citation>
    <scope>NUCLEOTIDE SEQUENCE</scope>
    <source>
        <strain evidence="6">IoA-00</strain>
    </source>
</reference>
<dbReference type="AlphaFoldDB" id="A0A7R8CZ14"/>
<sequence length="928" mass="106534">MVNKCGVPKCRSGYDGKIPPGVSMHSFPTKDLEIRKQWVTSIGKPPSWAPSPNSVICSLHFHPTDFTLLSSDLNTSRRRKHKDVLLKRRRLLPNVVPSVFQVLGGSDIKSYQSLEDIQDELKKLGHSTLPKDVFVISKEGESLHFLGLTFDKSSIAPKINYSLNVFSDLTYSMMVGEQMIQENLCKSSRSHISSFMALNDALNLLKNSFLESKPHKGTKELEMTLIRIKKSVSLLPESDKRRNKLLFILEQLDCILHSREKYSKSLIMLGVLWNNVAPRLYRSLSNSYESEMLLMLPPIPVIRSHTELPIQKLKDRYSRCSSDAEKMLSLLITENVSSSYSGIFKSGKYSTHGHRRTLLDFCIKGIHEGNTNDNKEPDIHRFVSLSDLNCIIIRDKVFELIETCTKIGFKIVSLVLDIGSNFHEFYTRELFEESSNGFSAKSMIINDDHERFIENPYDDTLGNKIYVIFNPKHCVQSLLDHWIEQNTFECPPFQGVEMSNPEIMKIEELFQQDSSQNKYNYRRSELRNPNNIFNELILSSLKKGPTYEFVKVILKFSKITQELKFTTPIWNAGDSRIQFLREFYEWITAWELRVTSSGIADLMCYLFENNGNVIDISPGRFSCQVEEIDSWKVYPFNHRSLIGLVSILTNKKRIINIKGLISLVGSEMENLDIIFNYTDSREQRNYSCNANNYLIDEKVSSIIYPLEEEDLYFKPTRENDLVYILAGFIAESLLQTLDCDSPCQGCFELLVNIKDAPTLIFEDCSARKDVELAFANTVSEKGMSAPSQLVFACCLIIRKIYIGLNMIIETKMNIFEETARMINASCDSTEKHPFKSYFKSLCDMLYDVFSCNSFRRKRKILNLMPVCPPKDIKFEEEQSSSNKMDSSKMKEVSECKRSKEADIESDQTKIVTKLNNEVSALEIYNSSQ</sequence>
<evidence type="ECO:0000313" key="7">
    <source>
        <dbReference type="Proteomes" id="UP000675881"/>
    </source>
</evidence>
<dbReference type="Pfam" id="PF05485">
    <property type="entry name" value="THAP"/>
    <property type="match status" value="1"/>
</dbReference>
<dbReference type="PROSITE" id="PS50950">
    <property type="entry name" value="ZF_THAP"/>
    <property type="match status" value="1"/>
</dbReference>
<keyword evidence="2" id="KW-0863">Zinc-finger</keyword>
<dbReference type="Proteomes" id="UP000675881">
    <property type="component" value="Chromosome 6"/>
</dbReference>
<dbReference type="InterPro" id="IPR006612">
    <property type="entry name" value="THAP_Znf"/>
</dbReference>